<feature type="domain" description="Gelsolin-like" evidence="13">
    <location>
        <begin position="909"/>
        <end position="981"/>
    </location>
</feature>
<evidence type="ECO:0000256" key="7">
    <source>
        <dbReference type="ARBA" id="ARBA00022824"/>
    </source>
</evidence>
<dbReference type="Gene3D" id="3.40.20.10">
    <property type="entry name" value="Severin"/>
    <property type="match status" value="1"/>
</dbReference>
<keyword evidence="7" id="KW-0256">Endoplasmic reticulum</keyword>
<dbReference type="InterPro" id="IPR006900">
    <property type="entry name" value="Sec23/24_helical_dom"/>
</dbReference>
<dbReference type="GO" id="GO:0005789">
    <property type="term" value="C:endoplasmic reticulum membrane"/>
    <property type="evidence" value="ECO:0007669"/>
    <property type="project" value="UniProtKB-SubCell"/>
</dbReference>
<dbReference type="GO" id="GO:0000139">
    <property type="term" value="C:Golgi membrane"/>
    <property type="evidence" value="ECO:0007669"/>
    <property type="project" value="UniProtKB-SubCell"/>
</dbReference>
<sequence>MATPQDGQHPPQQTATQGPPPRRMAGGYRPPVHPTMVAGQPAIRPGPGQPGRPPQGAPVRPGYPPAGGPRPMQPPGPGAPGFRPPMQRQQSPAPQGVPPVRPGYRPYGNVPMSPPSNSISPPPQLPGQPATPQSLSSPPPLGGSQTSSTPHSPLQSRALPASPTLSTASSQAHEAHRRKRLYPEQITSAYMDNAAGSQFQPAFQAPAPYDMTNGAVTTGQQGQFHGGQPAPQFQQGFQGQQSSSQFTSPAGQARPPSQPYGEQPGMGGYGQQGNVNAGPQQGYPPSDAVHGGMAGLNSQFAGMSVGVQPKSLLHVPLIGQPPHIDHIDLPPPPIQLPPNVSITPSPKANCDPSYQRCTVTSFPATTDLLKKSKLPLALVLSPYRSLQEGDDPVPVVTDTVIARCRRCRLYIHPFVTFVEGGQRWRCNMCGSLNDVPSSFDYDVVSQKPVDRWSRPELNHGVVEFIAPTEYMVRPPQPPAYLFIIDVSFPAVQSGVVATVARAILESLHRLPNTDDRTKIGFITVDSSLHFYNLNAGATEPQMLVVGDVDDVFLPSPADLLVNLSECREAVETLLNRLGDMFKDNTNVGNALGPALESGMKLMESSLLNPASPFYKAFAVECSRTQLSVDMFIFGQQQQYSDVATLSNISRYTGGQTYFYPAFSAARSEDAIKFAHEFSSFLAEEVGLEAVLRVRCSKGVTLNSFHGNFFVRSTDLAALPNVPRDQNYCVELGMDDNITAKTVCIQSAILGTTCHGERRVRVCTICLPVTNSISELYAGADQFAIATLLANKAVERSLSSKLEDARDAVTNKVVDMLGVYRSAIMGSGAGSAPQLNICANLELLPLLALGLIKHVGLRQSSTIPTDLRSNAQNLLKSMPVQLLIPYLVPRFYSLHNMPVEAGTFGEDGLIMPPPLNLTAEKLERFGCFMLEDGQNIFLWLGREVVPQLCIDLFDVPSYEQVRPGKITMPTLDNPFSERVRLIIGKTREMRRGNYYPQLYLVKEDGEPALRLWFLSHLIEDRTDSLMSYYQWLGHLKDKELKPLLGTKPLVLSH</sequence>
<feature type="domain" description="Zinc finger Sec23/Sec24-type" evidence="14">
    <location>
        <begin position="401"/>
        <end position="438"/>
    </location>
</feature>
<dbReference type="GO" id="GO:0070971">
    <property type="term" value="C:endoplasmic reticulum exit site"/>
    <property type="evidence" value="ECO:0007669"/>
    <property type="project" value="TreeGrafter"/>
</dbReference>
<dbReference type="Gene3D" id="2.60.40.1670">
    <property type="entry name" value="beta-sandwich domain of Sec23/24"/>
    <property type="match status" value="2"/>
</dbReference>
<evidence type="ECO:0000256" key="10">
    <source>
        <dbReference type="ARBA" id="ARBA00023034"/>
    </source>
</evidence>
<gene>
    <name evidence="18" type="ORF">BZG36_04573</name>
</gene>
<feature type="region of interest" description="Disordered" evidence="12">
    <location>
        <begin position="1"/>
        <end position="186"/>
    </location>
</feature>
<keyword evidence="8" id="KW-0931">ER-Golgi transport</keyword>
<dbReference type="InterPro" id="IPR029006">
    <property type="entry name" value="ADF-H/Gelsolin-like_dom_sf"/>
</dbReference>
<dbReference type="InterPro" id="IPR036465">
    <property type="entry name" value="vWFA_dom_sf"/>
</dbReference>
<evidence type="ECO:0000256" key="11">
    <source>
        <dbReference type="ARBA" id="ARBA00023136"/>
    </source>
</evidence>
<feature type="compositionally biased region" description="Pro residues" evidence="12">
    <location>
        <begin position="47"/>
        <end position="78"/>
    </location>
</feature>
<dbReference type="Pfam" id="PF04815">
    <property type="entry name" value="Sec23_helical"/>
    <property type="match status" value="1"/>
</dbReference>
<keyword evidence="11" id="KW-0472">Membrane</keyword>
<dbReference type="Gene3D" id="3.40.50.410">
    <property type="entry name" value="von Willebrand factor, type A domain"/>
    <property type="match status" value="1"/>
</dbReference>
<keyword evidence="6" id="KW-0963">Cytoplasm</keyword>
<dbReference type="GO" id="GO:0006886">
    <property type="term" value="P:intracellular protein transport"/>
    <property type="evidence" value="ECO:0007669"/>
    <property type="project" value="InterPro"/>
</dbReference>
<dbReference type="GO" id="GO:0090110">
    <property type="term" value="P:COPII-coated vesicle cargo loading"/>
    <property type="evidence" value="ECO:0007669"/>
    <property type="project" value="TreeGrafter"/>
</dbReference>
<evidence type="ECO:0000256" key="1">
    <source>
        <dbReference type="ARBA" id="ARBA00004394"/>
    </source>
</evidence>
<feature type="domain" description="Sec23/Sec24 beta-sandwich" evidence="17">
    <location>
        <begin position="686"/>
        <end position="769"/>
    </location>
</feature>
<reference evidence="18 19" key="1">
    <citation type="journal article" date="2017" name="Mycologia">
        <title>Bifiguratus adelaidae, gen. et sp. nov., a new member of Mucoromycotina in endophytic and soil-dwelling habitats.</title>
        <authorList>
            <person name="Torres-Cruz T.J."/>
            <person name="Billingsley Tobias T.L."/>
            <person name="Almatruk M."/>
            <person name="Hesse C."/>
            <person name="Kuske C.R."/>
            <person name="Desiro A."/>
            <person name="Benucci G.M."/>
            <person name="Bonito G."/>
            <person name="Stajich J.E."/>
            <person name="Dunlap C."/>
            <person name="Arnold A.E."/>
            <person name="Porras-Alfaro A."/>
        </authorList>
    </citation>
    <scope>NUCLEOTIDE SEQUENCE [LARGE SCALE GENOMIC DNA]</scope>
    <source>
        <strain evidence="18 19">AZ0501</strain>
    </source>
</reference>
<dbReference type="PANTHER" id="PTHR13803">
    <property type="entry name" value="SEC24-RELATED PROTEIN"/>
    <property type="match status" value="1"/>
</dbReference>
<dbReference type="EMBL" id="MVBO01000190">
    <property type="protein sequence ID" value="OZJ02089.1"/>
    <property type="molecule type" value="Genomic_DNA"/>
</dbReference>
<dbReference type="SUPFAM" id="SSF82919">
    <property type="entry name" value="Zn-finger domain of Sec23/24"/>
    <property type="match status" value="1"/>
</dbReference>
<dbReference type="OrthoDB" id="49016at2759"/>
<dbReference type="GO" id="GO:0008270">
    <property type="term" value="F:zinc ion binding"/>
    <property type="evidence" value="ECO:0007669"/>
    <property type="project" value="InterPro"/>
</dbReference>
<evidence type="ECO:0000256" key="8">
    <source>
        <dbReference type="ARBA" id="ARBA00022892"/>
    </source>
</evidence>
<dbReference type="AlphaFoldDB" id="A0A261XUR0"/>
<dbReference type="Pfam" id="PF00626">
    <property type="entry name" value="Gelsolin"/>
    <property type="match status" value="1"/>
</dbReference>
<protein>
    <recommendedName>
        <fullName evidence="20">Protein transport protein SEC24</fullName>
    </recommendedName>
</protein>
<keyword evidence="9" id="KW-0653">Protein transport</keyword>
<evidence type="ECO:0008006" key="20">
    <source>
        <dbReference type="Google" id="ProtNLM"/>
    </source>
</evidence>
<dbReference type="SUPFAM" id="SSF81995">
    <property type="entry name" value="beta-sandwich domain of Sec23/24"/>
    <property type="match status" value="1"/>
</dbReference>
<dbReference type="InterPro" id="IPR036180">
    <property type="entry name" value="Gelsolin-like_dom_sf"/>
</dbReference>
<dbReference type="GO" id="GO:0000149">
    <property type="term" value="F:SNARE binding"/>
    <property type="evidence" value="ECO:0007669"/>
    <property type="project" value="TreeGrafter"/>
</dbReference>
<keyword evidence="19" id="KW-1185">Reference proteome</keyword>
<feature type="compositionally biased region" description="Low complexity" evidence="12">
    <location>
        <begin position="217"/>
        <end position="249"/>
    </location>
</feature>
<dbReference type="Gene3D" id="1.20.120.730">
    <property type="entry name" value="Sec23/Sec24 helical domain"/>
    <property type="match status" value="1"/>
</dbReference>
<name>A0A261XUR0_9FUNG</name>
<feature type="domain" description="Sec23/Sec24 trunk" evidence="15">
    <location>
        <begin position="605"/>
        <end position="678"/>
    </location>
</feature>
<comment type="caution">
    <text evidence="18">The sequence shown here is derived from an EMBL/GenBank/DDBJ whole genome shotgun (WGS) entry which is preliminary data.</text>
</comment>
<evidence type="ECO:0000259" key="13">
    <source>
        <dbReference type="Pfam" id="PF00626"/>
    </source>
</evidence>
<evidence type="ECO:0000259" key="16">
    <source>
        <dbReference type="Pfam" id="PF04815"/>
    </source>
</evidence>
<feature type="domain" description="Sec23/Sec24 trunk" evidence="15">
    <location>
        <begin position="475"/>
        <end position="604"/>
    </location>
</feature>
<comment type="similarity">
    <text evidence="4">Belongs to the SEC23/SEC24 family. SEC24 subfamily.</text>
</comment>
<evidence type="ECO:0000259" key="17">
    <source>
        <dbReference type="Pfam" id="PF08033"/>
    </source>
</evidence>
<feature type="compositionally biased region" description="Low complexity" evidence="12">
    <location>
        <begin position="7"/>
        <end position="17"/>
    </location>
</feature>
<keyword evidence="10" id="KW-0333">Golgi apparatus</keyword>
<dbReference type="PANTHER" id="PTHR13803:SF39">
    <property type="entry name" value="SECRETORY 24AB, ISOFORM A"/>
    <property type="match status" value="1"/>
</dbReference>
<dbReference type="InterPro" id="IPR050550">
    <property type="entry name" value="SEC23_SEC24_subfamily"/>
</dbReference>
<feature type="compositionally biased region" description="Low complexity" evidence="12">
    <location>
        <begin position="127"/>
        <end position="150"/>
    </location>
</feature>
<dbReference type="GO" id="GO:0030127">
    <property type="term" value="C:COPII vesicle coat"/>
    <property type="evidence" value="ECO:0007669"/>
    <property type="project" value="InterPro"/>
</dbReference>
<evidence type="ECO:0000256" key="12">
    <source>
        <dbReference type="SAM" id="MobiDB-lite"/>
    </source>
</evidence>
<dbReference type="Pfam" id="PF04810">
    <property type="entry name" value="zf-Sec23_Sec24"/>
    <property type="match status" value="1"/>
</dbReference>
<evidence type="ECO:0000256" key="5">
    <source>
        <dbReference type="ARBA" id="ARBA00022448"/>
    </source>
</evidence>
<dbReference type="SUPFAM" id="SSF81811">
    <property type="entry name" value="Helical domain of Sec23/24"/>
    <property type="match status" value="1"/>
</dbReference>
<dbReference type="Pfam" id="PF08033">
    <property type="entry name" value="Sec23_BS"/>
    <property type="match status" value="1"/>
</dbReference>
<feature type="compositionally biased region" description="Polar residues" evidence="12">
    <location>
        <begin position="163"/>
        <end position="172"/>
    </location>
</feature>
<dbReference type="Gene3D" id="2.30.30.380">
    <property type="entry name" value="Zn-finger domain of Sec23/24"/>
    <property type="match status" value="1"/>
</dbReference>
<evidence type="ECO:0000259" key="15">
    <source>
        <dbReference type="Pfam" id="PF04811"/>
    </source>
</evidence>
<organism evidence="18 19">
    <name type="scientific">Bifiguratus adelaidae</name>
    <dbReference type="NCBI Taxonomy" id="1938954"/>
    <lineage>
        <taxon>Eukaryota</taxon>
        <taxon>Fungi</taxon>
        <taxon>Fungi incertae sedis</taxon>
        <taxon>Mucoromycota</taxon>
        <taxon>Mucoromycotina</taxon>
        <taxon>Endogonomycetes</taxon>
        <taxon>Endogonales</taxon>
        <taxon>Endogonales incertae sedis</taxon>
        <taxon>Bifiguratus</taxon>
    </lineage>
</organism>
<evidence type="ECO:0000313" key="18">
    <source>
        <dbReference type="EMBL" id="OZJ02089.1"/>
    </source>
</evidence>
<dbReference type="InterPro" id="IPR006896">
    <property type="entry name" value="Sec23/24_trunk_dom"/>
</dbReference>
<evidence type="ECO:0000256" key="6">
    <source>
        <dbReference type="ARBA" id="ARBA00022490"/>
    </source>
</evidence>
<dbReference type="InterPro" id="IPR036174">
    <property type="entry name" value="Znf_Sec23_Sec24_sf"/>
</dbReference>
<comment type="subcellular location">
    <subcellularLocation>
        <location evidence="2">Cytoplasm</location>
    </subcellularLocation>
    <subcellularLocation>
        <location evidence="3">Endoplasmic reticulum membrane</location>
    </subcellularLocation>
    <subcellularLocation>
        <location evidence="1">Golgi apparatus membrane</location>
    </subcellularLocation>
</comment>
<dbReference type="Pfam" id="PF04811">
    <property type="entry name" value="Sec23_trunk"/>
    <property type="match status" value="2"/>
</dbReference>
<feature type="domain" description="Sec23/Sec24 helical" evidence="16">
    <location>
        <begin position="780"/>
        <end position="883"/>
    </location>
</feature>
<evidence type="ECO:0000256" key="4">
    <source>
        <dbReference type="ARBA" id="ARBA00008334"/>
    </source>
</evidence>
<dbReference type="InterPro" id="IPR036175">
    <property type="entry name" value="Sec23/24_helical_dom_sf"/>
</dbReference>
<evidence type="ECO:0000256" key="3">
    <source>
        <dbReference type="ARBA" id="ARBA00004586"/>
    </source>
</evidence>
<feature type="region of interest" description="Disordered" evidence="12">
    <location>
        <begin position="204"/>
        <end position="291"/>
    </location>
</feature>
<keyword evidence="5" id="KW-0813">Transport</keyword>
<dbReference type="SUPFAM" id="SSF82754">
    <property type="entry name" value="C-terminal, gelsolin-like domain of Sec23/24"/>
    <property type="match status" value="1"/>
</dbReference>
<dbReference type="InterPro" id="IPR006895">
    <property type="entry name" value="Znf_Sec23_Sec24"/>
</dbReference>
<evidence type="ECO:0000256" key="2">
    <source>
        <dbReference type="ARBA" id="ARBA00004496"/>
    </source>
</evidence>
<evidence type="ECO:0000259" key="14">
    <source>
        <dbReference type="Pfam" id="PF04810"/>
    </source>
</evidence>
<dbReference type="Proteomes" id="UP000242875">
    <property type="component" value="Unassembled WGS sequence"/>
</dbReference>
<dbReference type="InterPro" id="IPR007123">
    <property type="entry name" value="Gelsolin-like_dom"/>
</dbReference>
<evidence type="ECO:0000256" key="9">
    <source>
        <dbReference type="ARBA" id="ARBA00022927"/>
    </source>
</evidence>
<evidence type="ECO:0000313" key="19">
    <source>
        <dbReference type="Proteomes" id="UP000242875"/>
    </source>
</evidence>
<dbReference type="InterPro" id="IPR012990">
    <property type="entry name" value="Beta-sandwich_Sec23_24"/>
</dbReference>
<proteinExistence type="inferred from homology"/>
<dbReference type="SUPFAM" id="SSF53300">
    <property type="entry name" value="vWA-like"/>
    <property type="match status" value="1"/>
</dbReference>
<accession>A0A261XUR0</accession>